<organism evidence="2 3">
    <name type="scientific">Puccinia sorghi</name>
    <dbReference type="NCBI Taxonomy" id="27349"/>
    <lineage>
        <taxon>Eukaryota</taxon>
        <taxon>Fungi</taxon>
        <taxon>Dikarya</taxon>
        <taxon>Basidiomycota</taxon>
        <taxon>Pucciniomycotina</taxon>
        <taxon>Pucciniomycetes</taxon>
        <taxon>Pucciniales</taxon>
        <taxon>Pucciniaceae</taxon>
        <taxon>Puccinia</taxon>
    </lineage>
</organism>
<sequence length="118" mass="13850">METMRKHFVKHHWGEGQDIENGSWRDQTQQGWVETLLHHNHRRFFHVLPEQPSHELQSGPGKQPSHEEPIQIVSGTTLFNNSSLPPPERVKEIFSQLPQPPQFNQPNRREAGFRDTPY</sequence>
<reference evidence="2 3" key="1">
    <citation type="submission" date="2015-08" db="EMBL/GenBank/DDBJ databases">
        <title>Next Generation Sequencing and Analysis of the Genome of Puccinia sorghi L Schw, the Causal Agent of Maize Common Rust.</title>
        <authorList>
            <person name="Rochi L."/>
            <person name="Burguener G."/>
            <person name="Darino M."/>
            <person name="Turjanski A."/>
            <person name="Kreff E."/>
            <person name="Dieguez M.J."/>
            <person name="Sacco F."/>
        </authorList>
    </citation>
    <scope>NUCLEOTIDE SEQUENCE [LARGE SCALE GENOMIC DNA]</scope>
    <source>
        <strain evidence="2 3">RO10H11247</strain>
    </source>
</reference>
<comment type="caution">
    <text evidence="2">The sequence shown here is derived from an EMBL/GenBank/DDBJ whole genome shotgun (WGS) entry which is preliminary data.</text>
</comment>
<proteinExistence type="predicted"/>
<dbReference type="VEuPathDB" id="FungiDB:VP01_426g4"/>
<evidence type="ECO:0000313" key="2">
    <source>
        <dbReference type="EMBL" id="KNZ50730.1"/>
    </source>
</evidence>
<evidence type="ECO:0000256" key="1">
    <source>
        <dbReference type="SAM" id="MobiDB-lite"/>
    </source>
</evidence>
<gene>
    <name evidence="2" type="ORF">VP01_426g4</name>
</gene>
<keyword evidence="3" id="KW-1185">Reference proteome</keyword>
<dbReference type="AlphaFoldDB" id="A0A0L6USA1"/>
<accession>A0A0L6USA1</accession>
<dbReference type="Proteomes" id="UP000037035">
    <property type="component" value="Unassembled WGS sequence"/>
</dbReference>
<name>A0A0L6USA1_9BASI</name>
<feature type="region of interest" description="Disordered" evidence="1">
    <location>
        <begin position="96"/>
        <end position="118"/>
    </location>
</feature>
<feature type="compositionally biased region" description="Basic and acidic residues" evidence="1">
    <location>
        <begin position="107"/>
        <end position="118"/>
    </location>
</feature>
<dbReference type="STRING" id="27349.A0A0L6USA1"/>
<evidence type="ECO:0000313" key="3">
    <source>
        <dbReference type="Proteomes" id="UP000037035"/>
    </source>
</evidence>
<dbReference type="EMBL" id="LAVV01009357">
    <property type="protein sequence ID" value="KNZ50730.1"/>
    <property type="molecule type" value="Genomic_DNA"/>
</dbReference>
<protein>
    <submittedName>
        <fullName evidence="2">Uncharacterized protein</fullName>
    </submittedName>
</protein>